<reference key="2">
    <citation type="submission" date="2011-08" db="EMBL/GenBank/DDBJ databases">
        <title>Genome sequence of Naumovozyma castellii.</title>
        <authorList>
            <person name="Gordon J.L."/>
            <person name="Armisen D."/>
            <person name="Proux-Wera E."/>
            <person name="OhEigeartaigh S.S."/>
            <person name="Byrne K.P."/>
            <person name="Wolfe K.H."/>
        </authorList>
    </citation>
    <scope>NUCLEOTIDE SEQUENCE</scope>
    <source>
        <strain>Type strain:CBS 4309</strain>
    </source>
</reference>
<proteinExistence type="inferred from homology"/>
<dbReference type="GO" id="GO:0005739">
    <property type="term" value="C:mitochondrion"/>
    <property type="evidence" value="ECO:0007669"/>
    <property type="project" value="TreeGrafter"/>
</dbReference>
<accession>G0V6I9</accession>
<dbReference type="Gene3D" id="3.40.50.1820">
    <property type="entry name" value="alpha/beta hydrolase"/>
    <property type="match status" value="1"/>
</dbReference>
<dbReference type="RefSeq" id="XP_003673468.1">
    <property type="nucleotide sequence ID" value="XM_003673420.1"/>
</dbReference>
<evidence type="ECO:0000313" key="5">
    <source>
        <dbReference type="Proteomes" id="UP000001640"/>
    </source>
</evidence>
<evidence type="ECO:0000256" key="2">
    <source>
        <dbReference type="ARBA" id="ARBA00022801"/>
    </source>
</evidence>
<dbReference type="HOGENOM" id="CLU_020336_53_0_1"/>
<dbReference type="InParanoid" id="G0V6I9"/>
<dbReference type="Pfam" id="PF00561">
    <property type="entry name" value="Abhydrolase_1"/>
    <property type="match status" value="1"/>
</dbReference>
<dbReference type="EMBL" id="HE576752">
    <property type="protein sequence ID" value="CCC67082.1"/>
    <property type="molecule type" value="Genomic_DNA"/>
</dbReference>
<dbReference type="GO" id="GO:0016453">
    <property type="term" value="F:C-acetyltransferase activity"/>
    <property type="evidence" value="ECO:0007669"/>
    <property type="project" value="EnsemblFungi"/>
</dbReference>
<dbReference type="GO" id="GO:0052689">
    <property type="term" value="F:carboxylic ester hydrolase activity"/>
    <property type="evidence" value="ECO:0007669"/>
    <property type="project" value="TreeGrafter"/>
</dbReference>
<keyword evidence="5" id="KW-1185">Reference proteome</keyword>
<keyword evidence="2" id="KW-0378">Hydrolase</keyword>
<organism evidence="4 5">
    <name type="scientific">Naumovozyma castellii</name>
    <name type="common">Yeast</name>
    <name type="synonym">Saccharomyces castellii</name>
    <dbReference type="NCBI Taxonomy" id="27288"/>
    <lineage>
        <taxon>Eukaryota</taxon>
        <taxon>Fungi</taxon>
        <taxon>Dikarya</taxon>
        <taxon>Ascomycota</taxon>
        <taxon>Saccharomycotina</taxon>
        <taxon>Saccharomycetes</taxon>
        <taxon>Saccharomycetales</taxon>
        <taxon>Saccharomycetaceae</taxon>
        <taxon>Naumovozyma</taxon>
    </lineage>
</organism>
<feature type="domain" description="AB hydrolase-1" evidence="3">
    <location>
        <begin position="35"/>
        <end position="288"/>
    </location>
</feature>
<reference evidence="4 5" key="1">
    <citation type="journal article" date="2011" name="Proc. Natl. Acad. Sci. U.S.A.">
        <title>Evolutionary erosion of yeast sex chromosomes by mating-type switching accidents.</title>
        <authorList>
            <person name="Gordon J.L."/>
            <person name="Armisen D."/>
            <person name="Proux-Wera E."/>
            <person name="Oheigeartaigh S.S."/>
            <person name="Byrne K.P."/>
            <person name="Wolfe K.H."/>
        </authorList>
    </citation>
    <scope>NUCLEOTIDE SEQUENCE [LARGE SCALE GENOMIC DNA]</scope>
    <source>
        <strain evidence="5">ATCC 76901 / BCRC 22586 / CBS 4309 / NBRC 1992 / NRRL Y-12630</strain>
    </source>
</reference>
<dbReference type="GeneID" id="96900566"/>
<dbReference type="PANTHER" id="PTHR46118">
    <property type="entry name" value="PROTEIN ABHD11"/>
    <property type="match status" value="1"/>
</dbReference>
<evidence type="ECO:0000256" key="1">
    <source>
        <dbReference type="ARBA" id="ARBA00008645"/>
    </source>
</evidence>
<dbReference type="InterPro" id="IPR000073">
    <property type="entry name" value="AB_hydrolase_1"/>
</dbReference>
<gene>
    <name evidence="4" type="primary">NCAS0A05240</name>
    <name evidence="4" type="ordered locus">NCAS_0A05240</name>
</gene>
<dbReference type="SUPFAM" id="SSF53474">
    <property type="entry name" value="alpha/beta-Hydrolases"/>
    <property type="match status" value="1"/>
</dbReference>
<evidence type="ECO:0000259" key="3">
    <source>
        <dbReference type="Pfam" id="PF00561"/>
    </source>
</evidence>
<dbReference type="OrthoDB" id="8119704at2759"/>
<dbReference type="STRING" id="1064592.G0V6I9"/>
<dbReference type="PANTHER" id="PTHR46118:SF4">
    <property type="entry name" value="PROTEIN ABHD11"/>
    <property type="match status" value="1"/>
</dbReference>
<protein>
    <recommendedName>
        <fullName evidence="3">AB hydrolase-1 domain-containing protein</fullName>
    </recommendedName>
</protein>
<dbReference type="FunCoup" id="G0V6I9">
    <property type="interactions" value="52"/>
</dbReference>
<evidence type="ECO:0000313" key="4">
    <source>
        <dbReference type="EMBL" id="CCC67082.1"/>
    </source>
</evidence>
<dbReference type="AlphaFoldDB" id="G0V6I9"/>
<dbReference type="InterPro" id="IPR029058">
    <property type="entry name" value="AB_hydrolase_fold"/>
</dbReference>
<dbReference type="OMA" id="KPYDYIT"/>
<name>G0V6I9_NAUCA</name>
<comment type="similarity">
    <text evidence="1">Belongs to the AB hydrolase superfamily.</text>
</comment>
<sequence length="306" mass="35322">MNQLLPRRIIPSKAVVNLYYKHIKPRTITNGILPPVLINIHGLFGSSMMFRSLGRRLARESNYEVYNVDLRNHGQSPQVKPFNYMAMKADLIHFIETHIEPEQSIYLLGFSLGGKVGLLTALDGSINVKKCISIDIPPYETPILDRMITENAEMIRKIHYQEVKILRGRHNWGRKVLDMFKALPINNEKTALYFANGFLQHQPNNEVSTTNPYVEFYLPFQEFPTLFDEIKRWPIEESRNKETAVPTLFMKGIFSTFIKTDYSLLKKSFPNSGIQEFATSHNVLVDDPTHSFECIKNFLQDEAINV</sequence>
<dbReference type="Proteomes" id="UP000001640">
    <property type="component" value="Chromosome 1"/>
</dbReference>
<dbReference type="KEGG" id="ncs:NCAS_0A05240"/>
<dbReference type="eggNOG" id="KOG2382">
    <property type="taxonomic scope" value="Eukaryota"/>
</dbReference>